<evidence type="ECO:0000313" key="2">
    <source>
        <dbReference type="EMBL" id="MBK8891211.1"/>
    </source>
</evidence>
<dbReference type="Proteomes" id="UP000808146">
    <property type="component" value="Unassembled WGS sequence"/>
</dbReference>
<proteinExistence type="predicted"/>
<feature type="region of interest" description="Disordered" evidence="1">
    <location>
        <begin position="1"/>
        <end position="31"/>
    </location>
</feature>
<sequence length="97" mass="10621">MLVAHGDGPGPLDAYRSASPSATPWPGRDPANTQWQVDLAVSCGKPGAFSGLERRDFLVRGLKILHALRQADRLLPNQDRTDWFESALKELDAKAPQ</sequence>
<comment type="caution">
    <text evidence="2">The sequence shown here is derived from an EMBL/GenBank/DDBJ whole genome shotgun (WGS) entry which is preliminary data.</text>
</comment>
<evidence type="ECO:0000256" key="1">
    <source>
        <dbReference type="SAM" id="MobiDB-lite"/>
    </source>
</evidence>
<organism evidence="2 3">
    <name type="scientific">Candidatus Dechloromonas phosphorivorans</name>
    <dbReference type="NCBI Taxonomy" id="2899244"/>
    <lineage>
        <taxon>Bacteria</taxon>
        <taxon>Pseudomonadati</taxon>
        <taxon>Pseudomonadota</taxon>
        <taxon>Betaproteobacteria</taxon>
        <taxon>Rhodocyclales</taxon>
        <taxon>Azonexaceae</taxon>
        <taxon>Dechloromonas</taxon>
    </lineage>
</organism>
<protein>
    <submittedName>
        <fullName evidence="2">Uncharacterized protein</fullName>
    </submittedName>
</protein>
<evidence type="ECO:0000313" key="3">
    <source>
        <dbReference type="Proteomes" id="UP000808146"/>
    </source>
</evidence>
<dbReference type="EMBL" id="JADKBR010000017">
    <property type="protein sequence ID" value="MBK8891211.1"/>
    <property type="molecule type" value="Genomic_DNA"/>
</dbReference>
<dbReference type="AlphaFoldDB" id="A0A9D7LP73"/>
<name>A0A9D7LP73_9RHOO</name>
<reference evidence="2" key="1">
    <citation type="submission" date="2020-10" db="EMBL/GenBank/DDBJ databases">
        <title>Connecting structure to function with the recovery of over 1000 high-quality activated sludge metagenome-assembled genomes encoding full-length rRNA genes using long-read sequencing.</title>
        <authorList>
            <person name="Singleton C.M."/>
            <person name="Petriglieri F."/>
            <person name="Kristensen J.M."/>
            <person name="Kirkegaard R.H."/>
            <person name="Michaelsen T.Y."/>
            <person name="Andersen M.H."/>
            <person name="Karst S.M."/>
            <person name="Dueholm M.S."/>
            <person name="Nielsen P.H."/>
            <person name="Albertsen M."/>
        </authorList>
    </citation>
    <scope>NUCLEOTIDE SEQUENCE</scope>
    <source>
        <strain evidence="2">OdNE_18-Q3-R46-58_BAT3C.305</strain>
    </source>
</reference>
<gene>
    <name evidence="2" type="ORF">IPN75_12975</name>
</gene>
<accession>A0A9D7LP73</accession>